<evidence type="ECO:0000313" key="4">
    <source>
        <dbReference type="Proteomes" id="UP001630127"/>
    </source>
</evidence>
<dbReference type="PANTHER" id="PTHR31973:SF187">
    <property type="entry name" value="MUTATOR TRANSPOSASE MUDRA PROTEIN"/>
    <property type="match status" value="1"/>
</dbReference>
<organism evidence="3 4">
    <name type="scientific">Cinchona calisaya</name>
    <dbReference type="NCBI Taxonomy" id="153742"/>
    <lineage>
        <taxon>Eukaryota</taxon>
        <taxon>Viridiplantae</taxon>
        <taxon>Streptophyta</taxon>
        <taxon>Embryophyta</taxon>
        <taxon>Tracheophyta</taxon>
        <taxon>Spermatophyta</taxon>
        <taxon>Magnoliopsida</taxon>
        <taxon>eudicotyledons</taxon>
        <taxon>Gunneridae</taxon>
        <taxon>Pentapetalae</taxon>
        <taxon>asterids</taxon>
        <taxon>lamiids</taxon>
        <taxon>Gentianales</taxon>
        <taxon>Rubiaceae</taxon>
        <taxon>Cinchonoideae</taxon>
        <taxon>Cinchoneae</taxon>
        <taxon>Cinchona</taxon>
    </lineage>
</organism>
<evidence type="ECO:0000259" key="2">
    <source>
        <dbReference type="Pfam" id="PF10551"/>
    </source>
</evidence>
<accession>A0ABD2YAR4</accession>
<evidence type="ECO:0000256" key="1">
    <source>
        <dbReference type="SAM" id="MobiDB-lite"/>
    </source>
</evidence>
<reference evidence="3 4" key="1">
    <citation type="submission" date="2024-11" db="EMBL/GenBank/DDBJ databases">
        <title>A near-complete genome assembly of Cinchona calisaya.</title>
        <authorList>
            <person name="Lian D.C."/>
            <person name="Zhao X.W."/>
            <person name="Wei L."/>
        </authorList>
    </citation>
    <scope>NUCLEOTIDE SEQUENCE [LARGE SCALE GENOMIC DNA]</scope>
    <source>
        <tissue evidence="3">Nenye</tissue>
    </source>
</reference>
<feature type="domain" description="MULE transposase" evidence="2">
    <location>
        <begin position="263"/>
        <end position="354"/>
    </location>
</feature>
<evidence type="ECO:0000313" key="3">
    <source>
        <dbReference type="EMBL" id="KAL3503527.1"/>
    </source>
</evidence>
<dbReference type="EMBL" id="JBJUIK010000015">
    <property type="protein sequence ID" value="KAL3503527.1"/>
    <property type="molecule type" value="Genomic_DNA"/>
</dbReference>
<dbReference type="Proteomes" id="UP001630127">
    <property type="component" value="Unassembled WGS sequence"/>
</dbReference>
<feature type="compositionally biased region" description="Polar residues" evidence="1">
    <location>
        <begin position="92"/>
        <end position="101"/>
    </location>
</feature>
<keyword evidence="4" id="KW-1185">Reference proteome</keyword>
<dbReference type="AlphaFoldDB" id="A0ABD2YAR4"/>
<comment type="caution">
    <text evidence="3">The sequence shown here is derived from an EMBL/GenBank/DDBJ whole genome shotgun (WGS) entry which is preliminary data.</text>
</comment>
<gene>
    <name evidence="3" type="ORF">ACH5RR_037976</name>
</gene>
<proteinExistence type="predicted"/>
<name>A0ABD2YAR4_9GENT</name>
<feature type="region of interest" description="Disordered" evidence="1">
    <location>
        <begin position="32"/>
        <end position="153"/>
    </location>
</feature>
<protein>
    <recommendedName>
        <fullName evidence="2">MULE transposase domain-containing protein</fullName>
    </recommendedName>
</protein>
<dbReference type="InterPro" id="IPR018289">
    <property type="entry name" value="MULE_transposase_dom"/>
</dbReference>
<dbReference type="Pfam" id="PF10551">
    <property type="entry name" value="MULE"/>
    <property type="match status" value="1"/>
</dbReference>
<sequence length="394" mass="44717">MPARYRDIDGKMVLIRNEDAMYNMWVDDVHKESDNIGPQVDGQQGGIDNAGPESGIGPQADVPHDGTDNAGPEEGVTNENSVFESHEGPPTGETSTVQNKYISDDSDSTYSGESEESTDNGSDLGFFMDGDSLNDTRDPIIDGEDDQGFNPPNNIREYEEYAAMINEDYMEYVARRNRGQILDYGTVYDLEVLEEAHGSSDENDGLGFREFNKERDMQNPDIVVGLIFPNSTVHIAALRLFSIRNDFELKFIKNDPDKVIAKCLDACHLKGPYSGHLMHAIARDANNQMYLLAMAYAESECKDSWSWFLDILSNEIGSPLDRHWVFISDRQKGLVETFEKMFLGVEYRFCVRPLYVNFKLRFKDKILRDILFAATKAYLPDVHYRKNEFARISE</sequence>
<dbReference type="PANTHER" id="PTHR31973">
    <property type="entry name" value="POLYPROTEIN, PUTATIVE-RELATED"/>
    <property type="match status" value="1"/>
</dbReference>